<name>A0A9P4MA95_9PEZI</name>
<protein>
    <submittedName>
        <fullName evidence="2">Uncharacterized protein</fullName>
    </submittedName>
</protein>
<evidence type="ECO:0000256" key="1">
    <source>
        <dbReference type="SAM" id="MobiDB-lite"/>
    </source>
</evidence>
<dbReference type="OrthoDB" id="5383784at2759"/>
<reference evidence="2" key="1">
    <citation type="journal article" date="2020" name="Stud. Mycol.">
        <title>101 Dothideomycetes genomes: a test case for predicting lifestyles and emergence of pathogens.</title>
        <authorList>
            <person name="Haridas S."/>
            <person name="Albert R."/>
            <person name="Binder M."/>
            <person name="Bloem J."/>
            <person name="Labutti K."/>
            <person name="Salamov A."/>
            <person name="Andreopoulos B."/>
            <person name="Baker S."/>
            <person name="Barry K."/>
            <person name="Bills G."/>
            <person name="Bluhm B."/>
            <person name="Cannon C."/>
            <person name="Castanera R."/>
            <person name="Culley D."/>
            <person name="Daum C."/>
            <person name="Ezra D."/>
            <person name="Gonzalez J."/>
            <person name="Henrissat B."/>
            <person name="Kuo A."/>
            <person name="Liang C."/>
            <person name="Lipzen A."/>
            <person name="Lutzoni F."/>
            <person name="Magnuson J."/>
            <person name="Mondo S."/>
            <person name="Nolan M."/>
            <person name="Ohm R."/>
            <person name="Pangilinan J."/>
            <person name="Park H.-J."/>
            <person name="Ramirez L."/>
            <person name="Alfaro M."/>
            <person name="Sun H."/>
            <person name="Tritt A."/>
            <person name="Yoshinaga Y."/>
            <person name="Zwiers L.-H."/>
            <person name="Turgeon B."/>
            <person name="Goodwin S."/>
            <person name="Spatafora J."/>
            <person name="Crous P."/>
            <person name="Grigoriev I."/>
        </authorList>
    </citation>
    <scope>NUCLEOTIDE SEQUENCE</scope>
    <source>
        <strain evidence="2">CBS 133067</strain>
    </source>
</reference>
<organism evidence="2 3">
    <name type="scientific">Rhizodiscina lignyota</name>
    <dbReference type="NCBI Taxonomy" id="1504668"/>
    <lineage>
        <taxon>Eukaryota</taxon>
        <taxon>Fungi</taxon>
        <taxon>Dikarya</taxon>
        <taxon>Ascomycota</taxon>
        <taxon>Pezizomycotina</taxon>
        <taxon>Dothideomycetes</taxon>
        <taxon>Pleosporomycetidae</taxon>
        <taxon>Aulographales</taxon>
        <taxon>Rhizodiscinaceae</taxon>
        <taxon>Rhizodiscina</taxon>
    </lineage>
</organism>
<dbReference type="AlphaFoldDB" id="A0A9P4MA95"/>
<evidence type="ECO:0000313" key="2">
    <source>
        <dbReference type="EMBL" id="KAF2098544.1"/>
    </source>
</evidence>
<evidence type="ECO:0000313" key="3">
    <source>
        <dbReference type="Proteomes" id="UP000799772"/>
    </source>
</evidence>
<accession>A0A9P4MA95</accession>
<proteinExistence type="predicted"/>
<gene>
    <name evidence="2" type="ORF">NA57DRAFT_75784</name>
</gene>
<sequence>MGRQANFLKLAHGRSAFEPPDDVPQSGEWPPPGATGEPSREVQRGINIDYVQKYDEKGHPVNEMSREFGRARRAAYNDCLAAIGVIARKEYEQAAEARLRHPRAETDSPRVFAAVEPLFRTCLYLIGSTIWSTAKLWPMRVVERLYVLEYPPSMTIMEILISQYQQLGFAAFFYPNTRSVFTFIFSVNLMHWLDLPTTTNRLILASVKSRRIREALFKLAPYLFEVTSLLWEFFEMQIFILMPLQGLGLVSHTRFLPSLQDLNPHPTLALIFGSEQRPNIIKLAYGLVCSPLASMWVHTRVSHYMERLMYNELERSCFKLKKDEQDNIWYRSKILRSFLGVITSPMTGIFRAFRWVPPTKYDALEIMTPLRQDSRAYISAGEARLLDDSSIAPGVRVTSVDRIEQSFEVEIDIEEEEFAVPNAVLRRDLRNPDSHTWQSSIQQPVYLPQLYPAPALPSIVSCIMDTVGNYSRVLMVPLRFVVLRNVARAALTGSGLFFAPYDGATLWQPRNRTEWTALAWRVCFCCGLKFTGDMAIWYLQTAARHARHLSARNGGSGQARVSHHGATS</sequence>
<keyword evidence="3" id="KW-1185">Reference proteome</keyword>
<comment type="caution">
    <text evidence="2">The sequence shown here is derived from an EMBL/GenBank/DDBJ whole genome shotgun (WGS) entry which is preliminary data.</text>
</comment>
<feature type="region of interest" description="Disordered" evidence="1">
    <location>
        <begin position="1"/>
        <end position="42"/>
    </location>
</feature>
<dbReference type="Proteomes" id="UP000799772">
    <property type="component" value="Unassembled WGS sequence"/>
</dbReference>
<dbReference type="EMBL" id="ML978126">
    <property type="protein sequence ID" value="KAF2098544.1"/>
    <property type="molecule type" value="Genomic_DNA"/>
</dbReference>